<evidence type="ECO:0000259" key="4">
    <source>
        <dbReference type="PROSITE" id="PS50887"/>
    </source>
</evidence>
<dbReference type="Proteomes" id="UP000308530">
    <property type="component" value="Chromosome"/>
</dbReference>
<dbReference type="InterPro" id="IPR000014">
    <property type="entry name" value="PAS"/>
</dbReference>
<dbReference type="EMBL" id="CP058350">
    <property type="protein sequence ID" value="QLF71339.1"/>
    <property type="molecule type" value="Genomic_DNA"/>
</dbReference>
<keyword evidence="2" id="KW-1133">Transmembrane helix</keyword>
<feature type="coiled-coil region" evidence="1">
    <location>
        <begin position="530"/>
        <end position="591"/>
    </location>
</feature>
<dbReference type="Gene3D" id="3.20.20.450">
    <property type="entry name" value="EAL domain"/>
    <property type="match status" value="1"/>
</dbReference>
<dbReference type="PANTHER" id="PTHR44757">
    <property type="entry name" value="DIGUANYLATE CYCLASE DGCP"/>
    <property type="match status" value="1"/>
</dbReference>
<feature type="domain" description="EAL" evidence="3">
    <location>
        <begin position="732"/>
        <end position="983"/>
    </location>
</feature>
<sequence length="988" mass="112369">MLADRHNVERERLQMQHYILDRADHVKTSIEKQIGLDISLIRQFADDISDDELLSPSEFYRMVNSVKSRHTHIKDISYRDVSNPDRIAFSVQLSMDQEKIVVDIPIPPLPWEEKSNWNKFVVTMDSERFFETAGVLEHYANDVSASIQRDRDIELAIYLNKPGEQILLFGDSTLVDRNPVYLEFMHAGLGLKLAAIPKGGWEKAAGDLTGTRLILGALTLSMLIPMLLATFLLRERSRNIRALKRREQRLLDLSDRFDLAMQTANIGIWEAVEKDERLYLDSRAARLHGLPVLDDDAVDRFPEWLASVHAEDRDALERQLFDSFISGQQQQFNVKYRVLLPDGTMRYMHSVATPVFENGYTELTGVVLDVTTETLMNQSLSIEKENSDIKNAELELALDELSQREHELSELSHRLDLALASYNCGTWEGDMVKREAIWDERMHQLYGLPFSDKKVSEHQWISCLHPDDRREVLLATKRSATSGQTLNTVQRVVLPNNELRYVRSVGQVHMGRDGKKKIMGIAFDITADALLAEQLRNAKAEADMRNIELELAKNRIEYNALHDPLTSLANRRKLDMELDELSREGSRQRQRFAILHLDLDRFKEINDTLGHAAGDAMLVHASKILMRHVPRGDLVARIGGDEFVVLAKRTTTMDDLAALAQRIIEEMSKPIDFEGFDCRCGVSIGIAQSIGAVPDARKVLVNADIALYQAKEKGRNCFEFFTQDLQANIIAKKRMADEILSGLDRDEFTVFYQPQFDAETMRLTGAEALVRWRHPDLGIVPTNRFLKVAEELNVMARIDQLVLQTALKDQMRWIARGIDVPRISVNVSSKRLHDDQLIDQLAGLAIAEGRICFELVESIFLDESDEVVTRNIERIKSLGIDIEIDDFGTGHTSIVSLLKLKPKRLKIDRQLVMPILTSPQERSVVRSIVEIARSLGIETVAEGVETQDHGGVLRQLGCDYLQGYAFARPLSFEDFSRFVSDLPRRKAS</sequence>
<dbReference type="InterPro" id="IPR043128">
    <property type="entry name" value="Rev_trsase/Diguanyl_cyclase"/>
</dbReference>
<reference evidence="5 6" key="1">
    <citation type="submission" date="2020-06" db="EMBL/GenBank/DDBJ databases">
        <title>Genome sequence of Rhizobium sp strain ADMK78.</title>
        <authorList>
            <person name="Rahi P."/>
        </authorList>
    </citation>
    <scope>NUCLEOTIDE SEQUENCE [LARGE SCALE GENOMIC DNA]</scope>
    <source>
        <strain evidence="5 6">ADMK78</strain>
    </source>
</reference>
<dbReference type="PROSITE" id="PS50883">
    <property type="entry name" value="EAL"/>
    <property type="match status" value="1"/>
</dbReference>
<name>A0ABX6QS56_9HYPH</name>
<proteinExistence type="predicted"/>
<dbReference type="SMART" id="SM00052">
    <property type="entry name" value="EAL"/>
    <property type="match status" value="1"/>
</dbReference>
<keyword evidence="2" id="KW-0812">Transmembrane</keyword>
<dbReference type="Pfam" id="PF08447">
    <property type="entry name" value="PAS_3"/>
    <property type="match status" value="2"/>
</dbReference>
<keyword evidence="1" id="KW-0175">Coiled coil</keyword>
<gene>
    <name evidence="5" type="ORF">FE840_008830</name>
</gene>
<dbReference type="Gene3D" id="3.30.450.20">
    <property type="entry name" value="PAS domain"/>
    <property type="match status" value="2"/>
</dbReference>
<feature type="domain" description="GGDEF" evidence="4">
    <location>
        <begin position="590"/>
        <end position="723"/>
    </location>
</feature>
<dbReference type="PANTHER" id="PTHR44757:SF2">
    <property type="entry name" value="BIOFILM ARCHITECTURE MAINTENANCE PROTEIN MBAA"/>
    <property type="match status" value="1"/>
</dbReference>
<dbReference type="SUPFAM" id="SSF55785">
    <property type="entry name" value="PYP-like sensor domain (PAS domain)"/>
    <property type="match status" value="2"/>
</dbReference>
<evidence type="ECO:0000256" key="1">
    <source>
        <dbReference type="SAM" id="Coils"/>
    </source>
</evidence>
<evidence type="ECO:0000313" key="5">
    <source>
        <dbReference type="EMBL" id="QLF71339.1"/>
    </source>
</evidence>
<dbReference type="SUPFAM" id="SSF55073">
    <property type="entry name" value="Nucleotide cyclase"/>
    <property type="match status" value="1"/>
</dbReference>
<evidence type="ECO:0000256" key="2">
    <source>
        <dbReference type="SAM" id="Phobius"/>
    </source>
</evidence>
<accession>A0ABX6QS56</accession>
<protein>
    <submittedName>
        <fullName evidence="5">EAL domain-containing protein</fullName>
    </submittedName>
</protein>
<dbReference type="CDD" id="cd01948">
    <property type="entry name" value="EAL"/>
    <property type="match status" value="1"/>
</dbReference>
<dbReference type="InterPro" id="IPR001610">
    <property type="entry name" value="PAC"/>
</dbReference>
<keyword evidence="6" id="KW-1185">Reference proteome</keyword>
<feature type="coiled-coil region" evidence="1">
    <location>
        <begin position="375"/>
        <end position="414"/>
    </location>
</feature>
<dbReference type="InterPro" id="IPR029787">
    <property type="entry name" value="Nucleotide_cyclase"/>
</dbReference>
<dbReference type="SMART" id="SM00267">
    <property type="entry name" value="GGDEF"/>
    <property type="match status" value="1"/>
</dbReference>
<dbReference type="NCBIfam" id="TIGR00254">
    <property type="entry name" value="GGDEF"/>
    <property type="match status" value="1"/>
</dbReference>
<dbReference type="InterPro" id="IPR001633">
    <property type="entry name" value="EAL_dom"/>
</dbReference>
<feature type="transmembrane region" description="Helical" evidence="2">
    <location>
        <begin position="213"/>
        <end position="233"/>
    </location>
</feature>
<dbReference type="CDD" id="cd00130">
    <property type="entry name" value="PAS"/>
    <property type="match status" value="1"/>
</dbReference>
<dbReference type="InterPro" id="IPR035965">
    <property type="entry name" value="PAS-like_dom_sf"/>
</dbReference>
<dbReference type="PROSITE" id="PS50887">
    <property type="entry name" value="GGDEF"/>
    <property type="match status" value="1"/>
</dbReference>
<evidence type="ECO:0000259" key="3">
    <source>
        <dbReference type="PROSITE" id="PS50883"/>
    </source>
</evidence>
<dbReference type="InterPro" id="IPR052155">
    <property type="entry name" value="Biofilm_reg_signaling"/>
</dbReference>
<keyword evidence="2" id="KW-0472">Membrane</keyword>
<dbReference type="CDD" id="cd01949">
    <property type="entry name" value="GGDEF"/>
    <property type="match status" value="1"/>
</dbReference>
<dbReference type="SMART" id="SM00086">
    <property type="entry name" value="PAC"/>
    <property type="match status" value="2"/>
</dbReference>
<dbReference type="Pfam" id="PF00990">
    <property type="entry name" value="GGDEF"/>
    <property type="match status" value="1"/>
</dbReference>
<dbReference type="Pfam" id="PF00563">
    <property type="entry name" value="EAL"/>
    <property type="match status" value="1"/>
</dbReference>
<dbReference type="InterPro" id="IPR000160">
    <property type="entry name" value="GGDEF_dom"/>
</dbReference>
<organism evidence="5 6">
    <name type="scientific">Peteryoungia desertarenae</name>
    <dbReference type="NCBI Taxonomy" id="1813451"/>
    <lineage>
        <taxon>Bacteria</taxon>
        <taxon>Pseudomonadati</taxon>
        <taxon>Pseudomonadota</taxon>
        <taxon>Alphaproteobacteria</taxon>
        <taxon>Hyphomicrobiales</taxon>
        <taxon>Rhizobiaceae</taxon>
        <taxon>Peteryoungia</taxon>
    </lineage>
</organism>
<dbReference type="Gene3D" id="2.10.70.100">
    <property type="match status" value="1"/>
</dbReference>
<dbReference type="SUPFAM" id="SSF141868">
    <property type="entry name" value="EAL domain-like"/>
    <property type="match status" value="1"/>
</dbReference>
<dbReference type="Gene3D" id="3.30.70.270">
    <property type="match status" value="1"/>
</dbReference>
<evidence type="ECO:0000313" key="6">
    <source>
        <dbReference type="Proteomes" id="UP000308530"/>
    </source>
</evidence>
<dbReference type="InterPro" id="IPR013655">
    <property type="entry name" value="PAS_fold_3"/>
</dbReference>
<dbReference type="InterPro" id="IPR035919">
    <property type="entry name" value="EAL_sf"/>
</dbReference>